<organism evidence="9 10">
    <name type="scientific">Volvox reticuliferus</name>
    <dbReference type="NCBI Taxonomy" id="1737510"/>
    <lineage>
        <taxon>Eukaryota</taxon>
        <taxon>Viridiplantae</taxon>
        <taxon>Chlorophyta</taxon>
        <taxon>core chlorophytes</taxon>
        <taxon>Chlorophyceae</taxon>
        <taxon>CS clade</taxon>
        <taxon>Chlamydomonadales</taxon>
        <taxon>Volvocaceae</taxon>
        <taxon>Volvox</taxon>
    </lineage>
</organism>
<evidence type="ECO:0000256" key="3">
    <source>
        <dbReference type="ARBA" id="ARBA00038928"/>
    </source>
</evidence>
<dbReference type="PANTHER" id="PTHR48081:SF33">
    <property type="entry name" value="KYNURENINE FORMAMIDASE"/>
    <property type="match status" value="1"/>
</dbReference>
<dbReference type="GO" id="GO:0008236">
    <property type="term" value="F:serine-type peptidase activity"/>
    <property type="evidence" value="ECO:0007669"/>
    <property type="project" value="InterPro"/>
</dbReference>
<evidence type="ECO:0000256" key="5">
    <source>
        <dbReference type="SAM" id="MobiDB-lite"/>
    </source>
</evidence>
<sequence length="577" mass="62127">MHGMIKNKVQLYKANRAMEYGKLNSSTTLLCSAREDPTSDLRVPVIVDSRSNAAAPRTFKISTVFSWPCRAAAAVGGAIIIAHAGDAAARLRVAFRAVFKLLFLVLALMLYALLLMPGFLRMIVYYFFSDNVVRGIMYGSKPRQRLDLYFPVDARHDSIHPVIIYITGGAWTIGYKAWGALLARRLCEQGVLVACLDYRNFPQGDALDMLEDVNTGISWVLARIHRFGGDPDNVTLVGQSAGGHLAGLALIKQAQQAATRSAALGACPAWSPSRLRAFVGVSGAFDLVALAEHRGGHFRRLLDKILALEEGVEEDAIGHESGDAAKEGEHGGKDRTGGLTGRGDEGQSSGVAIEESQPVWVNDNGSVEDGRHDAAVAERQQRDDTVAEGAATAEDAEGVRGEGRPGIGNRSSSSSRLHWGRWWRRPLPAPAPAPPRPARRKRPAYDALSPLQAAQRLPPGAAAMLPYVLLIHGTADKTVPAQGSVRLSEALQSAGAPRCRYVLVPGKTHTAFLLEDPMRGGRDLLTDEILGAVSVFREEDVEEGRGQAVTGDRGSGRLHRSLCPGFLCDLAARVCPF</sequence>
<protein>
    <recommendedName>
        <fullName evidence="3">protein-S-isoprenylcysteine alpha-carbonyl methylesterase</fullName>
        <ecNumber evidence="3">3.1.1.n2</ecNumber>
    </recommendedName>
</protein>
<feature type="compositionally biased region" description="Basic and acidic residues" evidence="5">
    <location>
        <begin position="368"/>
        <end position="385"/>
    </location>
</feature>
<dbReference type="EC" id="3.1.1.n2" evidence="3"/>
<feature type="compositionally biased region" description="Basic and acidic residues" evidence="5">
    <location>
        <begin position="317"/>
        <end position="336"/>
    </location>
</feature>
<comment type="caution">
    <text evidence="9">The sequence shown here is derived from an EMBL/GenBank/DDBJ whole genome shotgun (WGS) entry which is preliminary data.</text>
</comment>
<keyword evidence="6" id="KW-0472">Membrane</keyword>
<dbReference type="AlphaFoldDB" id="A0A8J4LQ72"/>
<dbReference type="InterPro" id="IPR029058">
    <property type="entry name" value="AB_hydrolase_fold"/>
</dbReference>
<keyword evidence="6" id="KW-0812">Transmembrane</keyword>
<evidence type="ECO:0000313" key="10">
    <source>
        <dbReference type="Proteomes" id="UP000722791"/>
    </source>
</evidence>
<evidence type="ECO:0000256" key="1">
    <source>
        <dbReference type="ARBA" id="ARBA00022801"/>
    </source>
</evidence>
<keyword evidence="1" id="KW-0378">Hydrolase</keyword>
<evidence type="ECO:0000256" key="2">
    <source>
        <dbReference type="ARBA" id="ARBA00038028"/>
    </source>
</evidence>
<evidence type="ECO:0000256" key="6">
    <source>
        <dbReference type="SAM" id="Phobius"/>
    </source>
</evidence>
<reference evidence="9" key="1">
    <citation type="journal article" date="2021" name="Proc. Natl. Acad. Sci. U.S.A.">
        <title>Three genomes in the algal genus Volvox reveal the fate of a haploid sex-determining region after a transition to homothallism.</title>
        <authorList>
            <person name="Yamamoto K."/>
            <person name="Hamaji T."/>
            <person name="Kawai-Toyooka H."/>
            <person name="Matsuzaki R."/>
            <person name="Takahashi F."/>
            <person name="Nishimura Y."/>
            <person name="Kawachi M."/>
            <person name="Noguchi H."/>
            <person name="Minakuchi Y."/>
            <person name="Umen J.G."/>
            <person name="Toyoda A."/>
            <person name="Nozaki H."/>
        </authorList>
    </citation>
    <scope>NUCLEOTIDE SEQUENCE</scope>
    <source>
        <strain evidence="9">NIES-3785</strain>
    </source>
</reference>
<gene>
    <name evidence="9" type="ORF">Vretimale_10228</name>
</gene>
<dbReference type="Pfam" id="PF20434">
    <property type="entry name" value="BD-FAE"/>
    <property type="match status" value="1"/>
</dbReference>
<feature type="domain" description="BD-FAE-like" evidence="8">
    <location>
        <begin position="146"/>
        <end position="294"/>
    </location>
</feature>
<dbReference type="SUPFAM" id="SSF53474">
    <property type="entry name" value="alpha/beta-Hydrolases"/>
    <property type="match status" value="1"/>
</dbReference>
<feature type="region of interest" description="Disordered" evidence="5">
    <location>
        <begin position="317"/>
        <end position="415"/>
    </location>
</feature>
<dbReference type="InterPro" id="IPR019826">
    <property type="entry name" value="Carboxylesterase_B_AS"/>
</dbReference>
<comment type="similarity">
    <text evidence="2">Belongs to the AB hydrolase superfamily. Isoprenylcysteine methylesterase family.</text>
</comment>
<dbReference type="InterPro" id="IPR049492">
    <property type="entry name" value="BD-FAE-like_dom"/>
</dbReference>
<feature type="transmembrane region" description="Helical" evidence="6">
    <location>
        <begin position="101"/>
        <end position="128"/>
    </location>
</feature>
<accession>A0A8J4LQ72</accession>
<dbReference type="Pfam" id="PF00326">
    <property type="entry name" value="Peptidase_S9"/>
    <property type="match status" value="1"/>
</dbReference>
<evidence type="ECO:0000259" key="8">
    <source>
        <dbReference type="Pfam" id="PF20434"/>
    </source>
</evidence>
<dbReference type="Proteomes" id="UP000722791">
    <property type="component" value="Unassembled WGS sequence"/>
</dbReference>
<name>A0A8J4LQ72_9CHLO</name>
<evidence type="ECO:0000259" key="7">
    <source>
        <dbReference type="Pfam" id="PF00326"/>
    </source>
</evidence>
<dbReference type="InterPro" id="IPR001375">
    <property type="entry name" value="Peptidase_S9_cat"/>
</dbReference>
<dbReference type="InterPro" id="IPR050300">
    <property type="entry name" value="GDXG_lipolytic_enzyme"/>
</dbReference>
<evidence type="ECO:0000313" key="9">
    <source>
        <dbReference type="EMBL" id="GIM05758.1"/>
    </source>
</evidence>
<dbReference type="PANTHER" id="PTHR48081">
    <property type="entry name" value="AB HYDROLASE SUPERFAMILY PROTEIN C4A8.06C"/>
    <property type="match status" value="1"/>
</dbReference>
<keyword evidence="6" id="KW-1133">Transmembrane helix</keyword>
<dbReference type="GO" id="GO:0006508">
    <property type="term" value="P:proteolysis"/>
    <property type="evidence" value="ECO:0007669"/>
    <property type="project" value="InterPro"/>
</dbReference>
<feature type="domain" description="Peptidase S9 prolyl oligopeptidase catalytic" evidence="7">
    <location>
        <begin position="442"/>
        <end position="510"/>
    </location>
</feature>
<comment type="catalytic activity">
    <reaction evidence="4">
        <text>[protein]-C-terminal S-[(2E,6E)-farnesyl]-L-cysteine methyl ester + H2O = [protein]-C-terminal S-[(2E,6E)-farnesyl]-L-cysteine + methanol + H(+)</text>
        <dbReference type="Rhea" id="RHEA:48520"/>
        <dbReference type="Rhea" id="RHEA-COMP:12125"/>
        <dbReference type="Rhea" id="RHEA-COMP:12126"/>
        <dbReference type="ChEBI" id="CHEBI:15377"/>
        <dbReference type="ChEBI" id="CHEBI:15378"/>
        <dbReference type="ChEBI" id="CHEBI:17790"/>
        <dbReference type="ChEBI" id="CHEBI:90510"/>
        <dbReference type="ChEBI" id="CHEBI:90511"/>
        <dbReference type="EC" id="3.1.1.n2"/>
    </reaction>
</comment>
<dbReference type="EMBL" id="BNCQ01000019">
    <property type="protein sequence ID" value="GIM05758.1"/>
    <property type="molecule type" value="Genomic_DNA"/>
</dbReference>
<evidence type="ECO:0000256" key="4">
    <source>
        <dbReference type="ARBA" id="ARBA00049507"/>
    </source>
</evidence>
<dbReference type="Gene3D" id="3.40.50.1820">
    <property type="entry name" value="alpha/beta hydrolase"/>
    <property type="match status" value="2"/>
</dbReference>
<proteinExistence type="inferred from homology"/>
<dbReference type="PROSITE" id="PS00122">
    <property type="entry name" value="CARBOXYLESTERASE_B_1"/>
    <property type="match status" value="1"/>
</dbReference>